<feature type="transmembrane region" description="Helical" evidence="1">
    <location>
        <begin position="27"/>
        <end position="45"/>
    </location>
</feature>
<evidence type="ECO:0000256" key="1">
    <source>
        <dbReference type="SAM" id="Phobius"/>
    </source>
</evidence>
<keyword evidence="1" id="KW-0812">Transmembrane</keyword>
<feature type="transmembrane region" description="Helical" evidence="1">
    <location>
        <begin position="51"/>
        <end position="80"/>
    </location>
</feature>
<sequence length="83" mass="9071">MRLLDKLDIIAEHYAQADSKERIKSTILLLWLSLPVTLPLALLLFGGVKALFWGVVCVGLVALIGIIIKYPLAALLALYLGIN</sequence>
<name>A0A8S5L808_9CAUD</name>
<reference evidence="2" key="1">
    <citation type="journal article" date="2021" name="Proc. Natl. Acad. Sci. U.S.A.">
        <title>A Catalog of Tens of Thousands of Viruses from Human Metagenomes Reveals Hidden Associations with Chronic Diseases.</title>
        <authorList>
            <person name="Tisza M.J."/>
            <person name="Buck C.B."/>
        </authorList>
    </citation>
    <scope>NUCLEOTIDE SEQUENCE</scope>
    <source>
        <strain evidence="2">CtKHS5</strain>
    </source>
</reference>
<organism evidence="2">
    <name type="scientific">Myoviridae sp. ctKHS5</name>
    <dbReference type="NCBI Taxonomy" id="2823541"/>
    <lineage>
        <taxon>Viruses</taxon>
        <taxon>Duplodnaviria</taxon>
        <taxon>Heunggongvirae</taxon>
        <taxon>Uroviricota</taxon>
        <taxon>Caudoviricetes</taxon>
    </lineage>
</organism>
<keyword evidence="1" id="KW-0472">Membrane</keyword>
<keyword evidence="1" id="KW-1133">Transmembrane helix</keyword>
<accession>A0A8S5L808</accession>
<protein>
    <submittedName>
        <fullName evidence="2">Uncharacterized protein</fullName>
    </submittedName>
</protein>
<proteinExistence type="predicted"/>
<dbReference type="EMBL" id="BK014652">
    <property type="protein sequence ID" value="DAD66022.1"/>
    <property type="molecule type" value="Genomic_DNA"/>
</dbReference>
<evidence type="ECO:0000313" key="2">
    <source>
        <dbReference type="EMBL" id="DAD66022.1"/>
    </source>
</evidence>